<dbReference type="AlphaFoldDB" id="A0A1M5D7C6"/>
<organism evidence="2 3">
    <name type="scientific">Cnuella takakiae</name>
    <dbReference type="NCBI Taxonomy" id="1302690"/>
    <lineage>
        <taxon>Bacteria</taxon>
        <taxon>Pseudomonadati</taxon>
        <taxon>Bacteroidota</taxon>
        <taxon>Chitinophagia</taxon>
        <taxon>Chitinophagales</taxon>
        <taxon>Chitinophagaceae</taxon>
        <taxon>Cnuella</taxon>
    </lineage>
</organism>
<accession>A0A1M5D7C6</accession>
<name>A0A1M5D7C6_9BACT</name>
<gene>
    <name evidence="2" type="ORF">SAMN05444008_11096</name>
</gene>
<evidence type="ECO:0000259" key="1">
    <source>
        <dbReference type="PROSITE" id="PS01124"/>
    </source>
</evidence>
<protein>
    <submittedName>
        <fullName evidence="2">Helix-turn-helix domain-containing protein</fullName>
    </submittedName>
</protein>
<dbReference type="Proteomes" id="UP000184368">
    <property type="component" value="Unassembled WGS sequence"/>
</dbReference>
<evidence type="ECO:0000313" key="3">
    <source>
        <dbReference type="Proteomes" id="UP000184368"/>
    </source>
</evidence>
<sequence length="281" mass="32866">MQHIEFFHTTHFETRYHRKKANGALAQFIDFFWETDFDPLWSQYPQGFSDALFPNIGYTYLINLGTPFVMQLEEESYPVKGDGFLPRNKHMICHHQVGNRIFGIKFKVSPVLFQKKVNFREYRAYIFPLAYLIDRRIVEAVKSAPDFGKRVALISNYYSEIIEQYKGTLQAVSVVTDVLGQCTSRHQFAPSIDAIAQKHGITTRTLQRYFEKATGVSSKQALQLLRIRKAVEELVHDAAAFDYRRFGYYDYSHFYKHLTAFLNHQHIELVSPHLKIRKVVV</sequence>
<evidence type="ECO:0000313" key="2">
    <source>
        <dbReference type="EMBL" id="SHF62572.1"/>
    </source>
</evidence>
<dbReference type="GO" id="GO:0043565">
    <property type="term" value="F:sequence-specific DNA binding"/>
    <property type="evidence" value="ECO:0007669"/>
    <property type="project" value="InterPro"/>
</dbReference>
<dbReference type="InterPro" id="IPR018060">
    <property type="entry name" value="HTH_AraC"/>
</dbReference>
<dbReference type="OrthoDB" id="935959at2"/>
<reference evidence="2 3" key="1">
    <citation type="submission" date="2016-11" db="EMBL/GenBank/DDBJ databases">
        <authorList>
            <person name="Jaros S."/>
            <person name="Januszkiewicz K."/>
            <person name="Wedrychowicz H."/>
        </authorList>
    </citation>
    <scope>NUCLEOTIDE SEQUENCE [LARGE SCALE GENOMIC DNA]</scope>
    <source>
        <strain evidence="2 3">DSM 26897</strain>
    </source>
</reference>
<dbReference type="STRING" id="1302690.BUE76_20995"/>
<proteinExistence type="predicted"/>
<dbReference type="EMBL" id="FQUO01000010">
    <property type="protein sequence ID" value="SHF62572.1"/>
    <property type="molecule type" value="Genomic_DNA"/>
</dbReference>
<dbReference type="Gene3D" id="1.10.10.60">
    <property type="entry name" value="Homeodomain-like"/>
    <property type="match status" value="1"/>
</dbReference>
<dbReference type="GO" id="GO:0003700">
    <property type="term" value="F:DNA-binding transcription factor activity"/>
    <property type="evidence" value="ECO:0007669"/>
    <property type="project" value="InterPro"/>
</dbReference>
<feature type="domain" description="HTH araC/xylS-type" evidence="1">
    <location>
        <begin position="173"/>
        <end position="256"/>
    </location>
</feature>
<dbReference type="Pfam" id="PF12833">
    <property type="entry name" value="HTH_18"/>
    <property type="match status" value="1"/>
</dbReference>
<keyword evidence="3" id="KW-1185">Reference proteome</keyword>
<dbReference type="PROSITE" id="PS01124">
    <property type="entry name" value="HTH_ARAC_FAMILY_2"/>
    <property type="match status" value="1"/>
</dbReference>
<dbReference type="RefSeq" id="WP_073044220.1">
    <property type="nucleotide sequence ID" value="NZ_FQUO01000010.1"/>
</dbReference>